<sequence>MIATARETVTLTGITRAHGVCACCGRSLGRVFQLSDGQEYGRRCAAKVTGFKITDQAVRLAEVERRNRIAAAELSERSADWAKLWGDAHPAAWDGLVEYRDGGMDAAAAVEFTLSLVSRGVYAA</sequence>
<accession>A0ABS0DI43</accession>
<comment type="caution">
    <text evidence="1">The sequence shown here is derived from an EMBL/GenBank/DDBJ whole genome shotgun (WGS) entry which is preliminary data.</text>
</comment>
<dbReference type="EMBL" id="JADLQN010000010">
    <property type="protein sequence ID" value="MBF6358126.1"/>
    <property type="molecule type" value="Genomic_DNA"/>
</dbReference>
<name>A0ABS0DI43_9NOCA</name>
<protein>
    <submittedName>
        <fullName evidence="1">Uncharacterized protein</fullName>
    </submittedName>
</protein>
<evidence type="ECO:0000313" key="1">
    <source>
        <dbReference type="EMBL" id="MBF6358126.1"/>
    </source>
</evidence>
<dbReference type="Proteomes" id="UP000707731">
    <property type="component" value="Unassembled WGS sequence"/>
</dbReference>
<keyword evidence="2" id="KW-1185">Reference proteome</keyword>
<dbReference type="RefSeq" id="WP_195004965.1">
    <property type="nucleotide sequence ID" value="NZ_JADLQN010000010.1"/>
</dbReference>
<organism evidence="1 2">
    <name type="scientific">Nocardia higoensis</name>
    <dbReference type="NCBI Taxonomy" id="228599"/>
    <lineage>
        <taxon>Bacteria</taxon>
        <taxon>Bacillati</taxon>
        <taxon>Actinomycetota</taxon>
        <taxon>Actinomycetes</taxon>
        <taxon>Mycobacteriales</taxon>
        <taxon>Nocardiaceae</taxon>
        <taxon>Nocardia</taxon>
    </lineage>
</organism>
<evidence type="ECO:0000313" key="2">
    <source>
        <dbReference type="Proteomes" id="UP000707731"/>
    </source>
</evidence>
<gene>
    <name evidence="1" type="ORF">IU449_26885</name>
</gene>
<reference evidence="1 2" key="1">
    <citation type="submission" date="2020-10" db="EMBL/GenBank/DDBJ databases">
        <title>Identification of Nocardia species via Next-generation sequencing and recognition of intraspecies genetic diversity.</title>
        <authorList>
            <person name="Li P."/>
            <person name="Li P."/>
            <person name="Lu B."/>
        </authorList>
    </citation>
    <scope>NUCLEOTIDE SEQUENCE [LARGE SCALE GENOMIC DNA]</scope>
    <source>
        <strain evidence="1 2">BJ06-0143</strain>
    </source>
</reference>
<proteinExistence type="predicted"/>